<evidence type="ECO:0000256" key="1">
    <source>
        <dbReference type="SAM" id="MobiDB-lite"/>
    </source>
</evidence>
<name>A0A8J3CUC0_9PROT</name>
<protein>
    <submittedName>
        <fullName evidence="2">Uncharacterized protein</fullName>
    </submittedName>
</protein>
<evidence type="ECO:0000313" key="2">
    <source>
        <dbReference type="EMBL" id="GHB02301.1"/>
    </source>
</evidence>
<comment type="caution">
    <text evidence="2">The sequence shown here is derived from an EMBL/GenBank/DDBJ whole genome shotgun (WGS) entry which is preliminary data.</text>
</comment>
<reference evidence="2" key="2">
    <citation type="submission" date="2020-09" db="EMBL/GenBank/DDBJ databases">
        <authorList>
            <person name="Sun Q."/>
            <person name="Kim S."/>
        </authorList>
    </citation>
    <scope>NUCLEOTIDE SEQUENCE</scope>
    <source>
        <strain evidence="2">KCTC 32513</strain>
    </source>
</reference>
<reference evidence="2" key="1">
    <citation type="journal article" date="2014" name="Int. J. Syst. Evol. Microbiol.">
        <title>Complete genome sequence of Corynebacterium casei LMG S-19264T (=DSM 44701T), isolated from a smear-ripened cheese.</title>
        <authorList>
            <consortium name="US DOE Joint Genome Institute (JGI-PGF)"/>
            <person name="Walter F."/>
            <person name="Albersmeier A."/>
            <person name="Kalinowski J."/>
            <person name="Ruckert C."/>
        </authorList>
    </citation>
    <scope>NUCLEOTIDE SEQUENCE</scope>
    <source>
        <strain evidence="2">KCTC 32513</strain>
    </source>
</reference>
<dbReference type="Proteomes" id="UP000634004">
    <property type="component" value="Unassembled WGS sequence"/>
</dbReference>
<feature type="region of interest" description="Disordered" evidence="1">
    <location>
        <begin position="13"/>
        <end position="65"/>
    </location>
</feature>
<dbReference type="AlphaFoldDB" id="A0A8J3CUC0"/>
<keyword evidence="3" id="KW-1185">Reference proteome</keyword>
<feature type="compositionally biased region" description="Basic and acidic residues" evidence="1">
    <location>
        <begin position="33"/>
        <end position="42"/>
    </location>
</feature>
<organism evidence="2 3">
    <name type="scientific">Algimonas arctica</name>
    <dbReference type="NCBI Taxonomy" id="1479486"/>
    <lineage>
        <taxon>Bacteria</taxon>
        <taxon>Pseudomonadati</taxon>
        <taxon>Pseudomonadota</taxon>
        <taxon>Alphaproteobacteria</taxon>
        <taxon>Maricaulales</taxon>
        <taxon>Robiginitomaculaceae</taxon>
        <taxon>Algimonas</taxon>
    </lineage>
</organism>
<proteinExistence type="predicted"/>
<evidence type="ECO:0000313" key="3">
    <source>
        <dbReference type="Proteomes" id="UP000634004"/>
    </source>
</evidence>
<gene>
    <name evidence="2" type="ORF">GCM10009069_26280</name>
</gene>
<dbReference type="EMBL" id="BMZH01000014">
    <property type="protein sequence ID" value="GHB02301.1"/>
    <property type="molecule type" value="Genomic_DNA"/>
</dbReference>
<sequence length="65" mass="7613">MKTQIAPEFWGVCVTGPDRREPGRSSQHQVRPFSDRRQAVRDRKSRIRRTADGVSSWRAARSQRF</sequence>
<accession>A0A8J3CUC0</accession>